<feature type="chain" id="PRO_5045712315" description="Secreted protein" evidence="2">
    <location>
        <begin position="16"/>
        <end position="106"/>
    </location>
</feature>
<evidence type="ECO:0000313" key="4">
    <source>
        <dbReference type="Proteomes" id="UP001303046"/>
    </source>
</evidence>
<feature type="region of interest" description="Disordered" evidence="1">
    <location>
        <begin position="83"/>
        <end position="106"/>
    </location>
</feature>
<keyword evidence="2" id="KW-0732">Signal</keyword>
<evidence type="ECO:0000256" key="1">
    <source>
        <dbReference type="SAM" id="MobiDB-lite"/>
    </source>
</evidence>
<dbReference type="Proteomes" id="UP001303046">
    <property type="component" value="Unassembled WGS sequence"/>
</dbReference>
<keyword evidence="4" id="KW-1185">Reference proteome</keyword>
<evidence type="ECO:0000256" key="2">
    <source>
        <dbReference type="SAM" id="SignalP"/>
    </source>
</evidence>
<reference evidence="3 4" key="1">
    <citation type="submission" date="2023-08" db="EMBL/GenBank/DDBJ databases">
        <title>A Necator americanus chromosomal reference genome.</title>
        <authorList>
            <person name="Ilik V."/>
            <person name="Petrzelkova K.J."/>
            <person name="Pardy F."/>
            <person name="Fuh T."/>
            <person name="Niatou-Singa F.S."/>
            <person name="Gouil Q."/>
            <person name="Baker L."/>
            <person name="Ritchie M.E."/>
            <person name="Jex A.R."/>
            <person name="Gazzola D."/>
            <person name="Li H."/>
            <person name="Toshio Fujiwara R."/>
            <person name="Zhan B."/>
            <person name="Aroian R.V."/>
            <person name="Pafco B."/>
            <person name="Schwarz E.M."/>
        </authorList>
    </citation>
    <scope>NUCLEOTIDE SEQUENCE [LARGE SCALE GENOMIC DNA]</scope>
    <source>
        <strain evidence="3 4">Aroian</strain>
        <tissue evidence="3">Whole animal</tissue>
    </source>
</reference>
<proteinExistence type="predicted"/>
<name>A0ABR1EVN4_NECAM</name>
<sequence length="106" mass="11815">MHTLVVLALLGAVAAHPPYGTFPVYFPPTINEPIVANVRGGRDYGRFLDIFDGPHMRYPIGGFPGFPGFPGIYPPFYWGRHHGGHHRRDSGSRHRRACDSLDSQDC</sequence>
<protein>
    <recommendedName>
        <fullName evidence="5">Secreted protein</fullName>
    </recommendedName>
</protein>
<feature type="signal peptide" evidence="2">
    <location>
        <begin position="1"/>
        <end position="15"/>
    </location>
</feature>
<accession>A0ABR1EVN4</accession>
<comment type="caution">
    <text evidence="3">The sequence shown here is derived from an EMBL/GenBank/DDBJ whole genome shotgun (WGS) entry which is preliminary data.</text>
</comment>
<evidence type="ECO:0008006" key="5">
    <source>
        <dbReference type="Google" id="ProtNLM"/>
    </source>
</evidence>
<dbReference type="EMBL" id="JAVFWL010000006">
    <property type="protein sequence ID" value="KAK6766707.1"/>
    <property type="molecule type" value="Genomic_DNA"/>
</dbReference>
<gene>
    <name evidence="3" type="primary">Necator_chrX.g26324</name>
    <name evidence="3" type="ORF">RB195_026158</name>
</gene>
<evidence type="ECO:0000313" key="3">
    <source>
        <dbReference type="EMBL" id="KAK6766707.1"/>
    </source>
</evidence>
<organism evidence="3 4">
    <name type="scientific">Necator americanus</name>
    <name type="common">Human hookworm</name>
    <dbReference type="NCBI Taxonomy" id="51031"/>
    <lineage>
        <taxon>Eukaryota</taxon>
        <taxon>Metazoa</taxon>
        <taxon>Ecdysozoa</taxon>
        <taxon>Nematoda</taxon>
        <taxon>Chromadorea</taxon>
        <taxon>Rhabditida</taxon>
        <taxon>Rhabditina</taxon>
        <taxon>Rhabditomorpha</taxon>
        <taxon>Strongyloidea</taxon>
        <taxon>Ancylostomatidae</taxon>
        <taxon>Bunostominae</taxon>
        <taxon>Necator</taxon>
    </lineage>
</organism>
<feature type="compositionally biased region" description="Basic residues" evidence="1">
    <location>
        <begin position="83"/>
        <end position="96"/>
    </location>
</feature>